<dbReference type="InterPro" id="IPR011268">
    <property type="entry name" value="Purine_phosphorylase"/>
</dbReference>
<dbReference type="Gene3D" id="3.40.50.1580">
    <property type="entry name" value="Nucleoside phosphorylase domain"/>
    <property type="match status" value="1"/>
</dbReference>
<evidence type="ECO:0000256" key="7">
    <source>
        <dbReference type="ARBA" id="ARBA00022679"/>
    </source>
</evidence>
<keyword evidence="7 9" id="KW-0808">Transferase</keyword>
<dbReference type="InterPro" id="IPR035994">
    <property type="entry name" value="Nucleoside_phosphorylase_sf"/>
</dbReference>
<accession>A0ABW3ZAW2</accession>
<dbReference type="CDD" id="cd09009">
    <property type="entry name" value="PNP-EcPNPII_like"/>
    <property type="match status" value="1"/>
</dbReference>
<comment type="similarity">
    <text evidence="2 9">Belongs to the PNP/MTAP phosphorylase family.</text>
</comment>
<dbReference type="SUPFAM" id="SSF53167">
    <property type="entry name" value="Purine and uridine phosphorylases"/>
    <property type="match status" value="1"/>
</dbReference>
<dbReference type="EC" id="2.4.2.1" evidence="4 9"/>
<keyword evidence="6 9" id="KW-0328">Glycosyltransferase</keyword>
<proteinExistence type="inferred from homology"/>
<evidence type="ECO:0000259" key="10">
    <source>
        <dbReference type="Pfam" id="PF01048"/>
    </source>
</evidence>
<evidence type="ECO:0000256" key="4">
    <source>
        <dbReference type="ARBA" id="ARBA00011886"/>
    </source>
</evidence>
<evidence type="ECO:0000256" key="2">
    <source>
        <dbReference type="ARBA" id="ARBA00006751"/>
    </source>
</evidence>
<comment type="subunit">
    <text evidence="3">Homotrimer.</text>
</comment>
<keyword evidence="12" id="KW-1185">Reference proteome</keyword>
<sequence length="265" mass="26931">MTEAAARLRQFIGDAPATVALVLGSGLGAVTAAFADAVVVPYADLPGFPAGEVSGHARRVVVGRFGGRRVIALDGRAHTYESGDPAVMRAPFETLKALGVDTLILTAAVGAVDPTLAPGALVALSDHINLAGYNPLTGVSSDGRFVDMTDAYAPRLRALLARAAQAEGLALPEGVLMWFPGPSFETPAEIRAARALGADLVGMSLAPEAVLARWLGLELAAVATVVNLAAGLAPVGPSHAETRAVAGAAADRLARLLAHAVETLP</sequence>
<evidence type="ECO:0000256" key="8">
    <source>
        <dbReference type="ARBA" id="ARBA00031036"/>
    </source>
</evidence>
<dbReference type="NCBIfam" id="NF006054">
    <property type="entry name" value="PRK08202.1"/>
    <property type="match status" value="1"/>
</dbReference>
<dbReference type="InterPro" id="IPR000845">
    <property type="entry name" value="Nucleoside_phosphorylase_d"/>
</dbReference>
<dbReference type="InterPro" id="IPR011269">
    <property type="entry name" value="PUNP"/>
</dbReference>
<dbReference type="PANTHER" id="PTHR11904">
    <property type="entry name" value="METHYLTHIOADENOSINE/PURINE NUCLEOSIDE PHOSPHORYLASE"/>
    <property type="match status" value="1"/>
</dbReference>
<dbReference type="GO" id="GO:0004731">
    <property type="term" value="F:purine-nucleoside phosphorylase activity"/>
    <property type="evidence" value="ECO:0007669"/>
    <property type="project" value="UniProtKB-EC"/>
</dbReference>
<comment type="function">
    <text evidence="9">The purine nucleoside phosphorylases catalyze the phosphorolytic breakdown of the N-glycosidic bond in the beta-(deoxy)ribonucleoside molecules, with the formation of the corresponding free purine bases and pentose-1-phosphate.</text>
</comment>
<evidence type="ECO:0000256" key="5">
    <source>
        <dbReference type="ARBA" id="ARBA00013834"/>
    </source>
</evidence>
<dbReference type="PANTHER" id="PTHR11904:SF9">
    <property type="entry name" value="PURINE NUCLEOSIDE PHOSPHORYLASE-RELATED"/>
    <property type="match status" value="1"/>
</dbReference>
<comment type="caution">
    <text evidence="11">The sequence shown here is derived from an EMBL/GenBank/DDBJ whole genome shotgun (WGS) entry which is preliminary data.</text>
</comment>
<evidence type="ECO:0000256" key="1">
    <source>
        <dbReference type="ARBA" id="ARBA00005058"/>
    </source>
</evidence>
<dbReference type="Proteomes" id="UP001597171">
    <property type="component" value="Unassembled WGS sequence"/>
</dbReference>
<evidence type="ECO:0000256" key="6">
    <source>
        <dbReference type="ARBA" id="ARBA00022676"/>
    </source>
</evidence>
<dbReference type="RefSeq" id="WP_378776848.1">
    <property type="nucleotide sequence ID" value="NZ_JBHTMX010000212.1"/>
</dbReference>
<name>A0ABW3ZAW2_9HYPH</name>
<reference evidence="12" key="1">
    <citation type="journal article" date="2019" name="Int. J. Syst. Evol. Microbiol.">
        <title>The Global Catalogue of Microorganisms (GCM) 10K type strain sequencing project: providing services to taxonomists for standard genome sequencing and annotation.</title>
        <authorList>
            <consortium name="The Broad Institute Genomics Platform"/>
            <consortium name="The Broad Institute Genome Sequencing Center for Infectious Disease"/>
            <person name="Wu L."/>
            <person name="Ma J."/>
        </authorList>
    </citation>
    <scope>NUCLEOTIDE SEQUENCE [LARGE SCALE GENOMIC DNA]</scope>
    <source>
        <strain evidence="12">CCUG 61696</strain>
    </source>
</reference>
<gene>
    <name evidence="11" type="ORF">ACFQ4O_15285</name>
</gene>
<comment type="pathway">
    <text evidence="1 9">Purine metabolism; purine nucleoside salvage.</text>
</comment>
<dbReference type="NCBIfam" id="TIGR01698">
    <property type="entry name" value="PUNP"/>
    <property type="match status" value="1"/>
</dbReference>
<dbReference type="Pfam" id="PF01048">
    <property type="entry name" value="PNP_UDP_1"/>
    <property type="match status" value="1"/>
</dbReference>
<evidence type="ECO:0000256" key="9">
    <source>
        <dbReference type="PIRNR" id="PIRNR000477"/>
    </source>
</evidence>
<evidence type="ECO:0000256" key="3">
    <source>
        <dbReference type="ARBA" id="ARBA00011233"/>
    </source>
</evidence>
<feature type="domain" description="Nucleoside phosphorylase" evidence="10">
    <location>
        <begin position="19"/>
        <end position="261"/>
    </location>
</feature>
<dbReference type="EMBL" id="JBHTMX010000212">
    <property type="protein sequence ID" value="MFD1333361.1"/>
    <property type="molecule type" value="Genomic_DNA"/>
</dbReference>
<protein>
    <recommendedName>
        <fullName evidence="5 9">Purine nucleoside phosphorylase</fullName>
        <ecNumber evidence="4 9">2.4.2.1</ecNumber>
    </recommendedName>
    <alternativeName>
        <fullName evidence="8 9">Inosine-guanosine phosphorylase</fullName>
    </alternativeName>
</protein>
<organism evidence="11 12">
    <name type="scientific">Methylopila musalis</name>
    <dbReference type="NCBI Taxonomy" id="1134781"/>
    <lineage>
        <taxon>Bacteria</taxon>
        <taxon>Pseudomonadati</taxon>
        <taxon>Pseudomonadota</taxon>
        <taxon>Alphaproteobacteria</taxon>
        <taxon>Hyphomicrobiales</taxon>
        <taxon>Methylopilaceae</taxon>
        <taxon>Methylopila</taxon>
    </lineage>
</organism>
<evidence type="ECO:0000313" key="11">
    <source>
        <dbReference type="EMBL" id="MFD1333361.1"/>
    </source>
</evidence>
<dbReference type="PIRSF" id="PIRSF000477">
    <property type="entry name" value="PurNPase"/>
    <property type="match status" value="1"/>
</dbReference>
<dbReference type="NCBIfam" id="TIGR01697">
    <property type="entry name" value="PNPH-PUNA-XAPA"/>
    <property type="match status" value="1"/>
</dbReference>
<evidence type="ECO:0000313" key="12">
    <source>
        <dbReference type="Proteomes" id="UP001597171"/>
    </source>
</evidence>